<dbReference type="InterPro" id="IPR001204">
    <property type="entry name" value="Phos_transporter"/>
</dbReference>
<evidence type="ECO:0000313" key="7">
    <source>
        <dbReference type="EMBL" id="GAA2593482.1"/>
    </source>
</evidence>
<feature type="transmembrane region" description="Helical" evidence="6">
    <location>
        <begin position="101"/>
        <end position="118"/>
    </location>
</feature>
<feature type="transmembrane region" description="Helical" evidence="6">
    <location>
        <begin position="158"/>
        <end position="176"/>
    </location>
</feature>
<dbReference type="Pfam" id="PF01384">
    <property type="entry name" value="PHO4"/>
    <property type="match status" value="1"/>
</dbReference>
<comment type="subcellular location">
    <subcellularLocation>
        <location evidence="1">Membrane</location>
        <topology evidence="1">Multi-pass membrane protein</topology>
    </subcellularLocation>
</comment>
<evidence type="ECO:0000256" key="5">
    <source>
        <dbReference type="ARBA" id="ARBA00023136"/>
    </source>
</evidence>
<feature type="transmembrane region" description="Helical" evidence="6">
    <location>
        <begin position="125"/>
        <end position="146"/>
    </location>
</feature>
<gene>
    <name evidence="7" type="ORF">GCM10010411_28250</name>
</gene>
<keyword evidence="8" id="KW-1185">Reference proteome</keyword>
<accession>A0ABP6C3F5</accession>
<feature type="transmembrane region" description="Helical" evidence="6">
    <location>
        <begin position="206"/>
        <end position="224"/>
    </location>
</feature>
<dbReference type="EMBL" id="BAAATD010000003">
    <property type="protein sequence ID" value="GAA2593482.1"/>
    <property type="molecule type" value="Genomic_DNA"/>
</dbReference>
<evidence type="ECO:0000256" key="2">
    <source>
        <dbReference type="ARBA" id="ARBA00022448"/>
    </source>
</evidence>
<evidence type="ECO:0000256" key="4">
    <source>
        <dbReference type="ARBA" id="ARBA00022989"/>
    </source>
</evidence>
<keyword evidence="5 6" id="KW-0472">Membrane</keyword>
<evidence type="ECO:0000313" key="8">
    <source>
        <dbReference type="Proteomes" id="UP001501509"/>
    </source>
</evidence>
<evidence type="ECO:0000256" key="3">
    <source>
        <dbReference type="ARBA" id="ARBA00022692"/>
    </source>
</evidence>
<comment type="caution">
    <text evidence="7">The sequence shown here is derived from an EMBL/GenBank/DDBJ whole genome shotgun (WGS) entry which is preliminary data.</text>
</comment>
<feature type="transmembrane region" description="Helical" evidence="6">
    <location>
        <begin position="42"/>
        <end position="64"/>
    </location>
</feature>
<protein>
    <submittedName>
        <fullName evidence="7">Inorganic phosphate transporter</fullName>
    </submittedName>
</protein>
<feature type="transmembrane region" description="Helical" evidence="6">
    <location>
        <begin position="76"/>
        <end position="95"/>
    </location>
</feature>
<sequence length="318" mass="31347">MTVTFAIVAVLFILISGASEGGALLATTLKFSRPRPSSGLLLLSGAVVAVPLLLGAHVATTFASRLVTFDGPHGRTAMAVAVLAAFVVAGCITWTGRPTSLTLAIVGGLTGAGLGFGLPVSPGVLASVLAISMVAPLVGAAVAVTVAHGLARATGPNALLHVHRFGFGLQCVAYAANDGQKMLAVFAVMSSPVAAGAAVPAPLPTLVLIAGLWLLGTVSAMARVGRTLGGRLVAVRPVHAVSAEIAAAGTVLGCAMAGTPVSLTQALAGGLAGAAARHGRARVRWNIAGQIVLAWLVTLPASLLSAAAAALLAQRALA</sequence>
<name>A0ABP6C3F5_9ACTN</name>
<keyword evidence="2" id="KW-0813">Transport</keyword>
<evidence type="ECO:0000256" key="1">
    <source>
        <dbReference type="ARBA" id="ARBA00004141"/>
    </source>
</evidence>
<dbReference type="PANTHER" id="PTHR11101:SF80">
    <property type="entry name" value="PHOSPHATE TRANSPORTER"/>
    <property type="match status" value="1"/>
</dbReference>
<feature type="transmembrane region" description="Helical" evidence="6">
    <location>
        <begin position="287"/>
        <end position="313"/>
    </location>
</feature>
<evidence type="ECO:0000256" key="6">
    <source>
        <dbReference type="SAM" id="Phobius"/>
    </source>
</evidence>
<keyword evidence="3 6" id="KW-0812">Transmembrane</keyword>
<proteinExistence type="predicted"/>
<dbReference type="Proteomes" id="UP001501509">
    <property type="component" value="Unassembled WGS sequence"/>
</dbReference>
<dbReference type="PANTHER" id="PTHR11101">
    <property type="entry name" value="PHOSPHATE TRANSPORTER"/>
    <property type="match status" value="1"/>
</dbReference>
<dbReference type="RefSeq" id="WP_344541084.1">
    <property type="nucleotide sequence ID" value="NZ_BAAATD010000003.1"/>
</dbReference>
<keyword evidence="4 6" id="KW-1133">Transmembrane helix</keyword>
<reference evidence="8" key="1">
    <citation type="journal article" date="2019" name="Int. J. Syst. Evol. Microbiol.">
        <title>The Global Catalogue of Microorganisms (GCM) 10K type strain sequencing project: providing services to taxonomists for standard genome sequencing and annotation.</title>
        <authorList>
            <consortium name="The Broad Institute Genomics Platform"/>
            <consortium name="The Broad Institute Genome Sequencing Center for Infectious Disease"/>
            <person name="Wu L."/>
            <person name="Ma J."/>
        </authorList>
    </citation>
    <scope>NUCLEOTIDE SEQUENCE [LARGE SCALE GENOMIC DNA]</scope>
    <source>
        <strain evidence="8">JCM 6833</strain>
    </source>
</reference>
<organism evidence="7 8">
    <name type="scientific">Actinomadura fulvescens</name>
    <dbReference type="NCBI Taxonomy" id="46160"/>
    <lineage>
        <taxon>Bacteria</taxon>
        <taxon>Bacillati</taxon>
        <taxon>Actinomycetota</taxon>
        <taxon>Actinomycetes</taxon>
        <taxon>Streptosporangiales</taxon>
        <taxon>Thermomonosporaceae</taxon>
        <taxon>Actinomadura</taxon>
    </lineage>
</organism>